<dbReference type="InterPro" id="IPR037673">
    <property type="entry name" value="MSC/AndL"/>
</dbReference>
<evidence type="ECO:0000313" key="10">
    <source>
        <dbReference type="EMBL" id="GAB48707.1"/>
    </source>
</evidence>
<keyword evidence="2 9" id="KW-0813">Transport</keyword>
<comment type="caution">
    <text evidence="10">The sequence shown here is derived from an EMBL/GenBank/DDBJ whole genome shotgun (WGS) entry which is preliminary data.</text>
</comment>
<dbReference type="PANTHER" id="PTHR30266:SF2">
    <property type="entry name" value="LARGE-CONDUCTANCE MECHANOSENSITIVE CHANNEL"/>
    <property type="match status" value="1"/>
</dbReference>
<evidence type="ECO:0000313" key="11">
    <source>
        <dbReference type="Proteomes" id="UP000004367"/>
    </source>
</evidence>
<dbReference type="GO" id="GO:0008381">
    <property type="term" value="F:mechanosensitive monoatomic ion channel activity"/>
    <property type="evidence" value="ECO:0007669"/>
    <property type="project" value="UniProtKB-UniRule"/>
</dbReference>
<comment type="caution">
    <text evidence="9">Lacks conserved residue(s) required for the propagation of feature annotation.</text>
</comment>
<feature type="transmembrane region" description="Helical" evidence="9">
    <location>
        <begin position="72"/>
        <end position="93"/>
    </location>
</feature>
<dbReference type="HAMAP" id="MF_00115">
    <property type="entry name" value="MscL"/>
    <property type="match status" value="1"/>
</dbReference>
<dbReference type="eggNOG" id="COG1970">
    <property type="taxonomic scope" value="Bacteria"/>
</dbReference>
<dbReference type="OrthoDB" id="9810350at2"/>
<evidence type="ECO:0000256" key="9">
    <source>
        <dbReference type="HAMAP-Rule" id="MF_00115"/>
    </source>
</evidence>
<reference evidence="10 11" key="1">
    <citation type="submission" date="2012-02" db="EMBL/GenBank/DDBJ databases">
        <title>Whole genome shotgun sequence of Mobilicoccus pelagius NBRC 104925.</title>
        <authorList>
            <person name="Yoshida Y."/>
            <person name="Hosoyama A."/>
            <person name="Tsuchikane K."/>
            <person name="Katsumata H."/>
            <person name="Yamazaki S."/>
            <person name="Fujita N."/>
        </authorList>
    </citation>
    <scope>NUCLEOTIDE SEQUENCE [LARGE SCALE GENOMIC DNA]</scope>
    <source>
        <strain evidence="10 11">NBRC 104925</strain>
    </source>
</reference>
<keyword evidence="11" id="KW-1185">Reference proteome</keyword>
<evidence type="ECO:0000256" key="6">
    <source>
        <dbReference type="ARBA" id="ARBA00023065"/>
    </source>
</evidence>
<dbReference type="RefSeq" id="WP_009482605.1">
    <property type="nucleotide sequence ID" value="NZ_BAFE01000056.1"/>
</dbReference>
<dbReference type="SUPFAM" id="SSF81330">
    <property type="entry name" value="Gated mechanosensitive channel"/>
    <property type="match status" value="1"/>
</dbReference>
<evidence type="ECO:0000256" key="7">
    <source>
        <dbReference type="ARBA" id="ARBA00023136"/>
    </source>
</evidence>
<dbReference type="GO" id="GO:0005886">
    <property type="term" value="C:plasma membrane"/>
    <property type="evidence" value="ECO:0007669"/>
    <property type="project" value="UniProtKB-SubCell"/>
</dbReference>
<protein>
    <recommendedName>
        <fullName evidence="9">Large-conductance mechanosensitive channel</fullName>
    </recommendedName>
</protein>
<evidence type="ECO:0000256" key="5">
    <source>
        <dbReference type="ARBA" id="ARBA00022989"/>
    </source>
</evidence>
<gene>
    <name evidence="9 10" type="primary">mscL</name>
    <name evidence="10" type="ORF">MOPEL_078_00960</name>
</gene>
<accession>H5USJ9</accession>
<evidence type="ECO:0000256" key="2">
    <source>
        <dbReference type="ARBA" id="ARBA00022448"/>
    </source>
</evidence>
<keyword evidence="8 9" id="KW-0407">Ion channel</keyword>
<keyword evidence="3 9" id="KW-1003">Cell membrane</keyword>
<keyword evidence="5 9" id="KW-1133">Transmembrane helix</keyword>
<dbReference type="Gene3D" id="1.10.1200.120">
    <property type="entry name" value="Large-conductance mechanosensitive channel, MscL, domain 1"/>
    <property type="match status" value="1"/>
</dbReference>
<evidence type="ECO:0000256" key="1">
    <source>
        <dbReference type="ARBA" id="ARBA00004141"/>
    </source>
</evidence>
<dbReference type="NCBIfam" id="TIGR00220">
    <property type="entry name" value="mscL"/>
    <property type="match status" value="1"/>
</dbReference>
<comment type="subcellular location">
    <subcellularLocation>
        <location evidence="9">Cell membrane</location>
        <topology evidence="9">Multi-pass membrane protein</topology>
    </subcellularLocation>
    <subcellularLocation>
        <location evidence="1">Membrane</location>
        <topology evidence="1">Multi-pass membrane protein</topology>
    </subcellularLocation>
</comment>
<dbReference type="EMBL" id="BAFE01000056">
    <property type="protein sequence ID" value="GAB48707.1"/>
    <property type="molecule type" value="Genomic_DNA"/>
</dbReference>
<name>H5USJ9_9MICO</name>
<dbReference type="STRING" id="1089455.MOPEL_078_00960"/>
<sequence>MLKGFKDFVLRGNVIELAVAVVIGSAFQKVVDTVVTSLVTPVINAAGNPQTEGLGFSIRPDMAKATYLDVSAIINALIVFLLTAAVVYFAFVLPMNKLAERRNRGQEPEAEAVSEDVALLREIRDLLRTERGDHRL</sequence>
<dbReference type="Pfam" id="PF01741">
    <property type="entry name" value="MscL"/>
    <property type="match status" value="1"/>
</dbReference>
<comment type="subunit">
    <text evidence="9">Homopentamer.</text>
</comment>
<proteinExistence type="inferred from homology"/>
<keyword evidence="6 9" id="KW-0406">Ion transport</keyword>
<dbReference type="AlphaFoldDB" id="H5USJ9"/>
<comment type="function">
    <text evidence="9">Channel that opens in response to stretch forces in the membrane lipid bilayer. May participate in the regulation of osmotic pressure changes within the cell.</text>
</comment>
<keyword evidence="7 9" id="KW-0472">Membrane</keyword>
<comment type="similarity">
    <text evidence="9">Belongs to the MscL family.</text>
</comment>
<evidence type="ECO:0000256" key="8">
    <source>
        <dbReference type="ARBA" id="ARBA00023303"/>
    </source>
</evidence>
<organism evidence="10 11">
    <name type="scientific">Mobilicoccus pelagius NBRC 104925</name>
    <dbReference type="NCBI Taxonomy" id="1089455"/>
    <lineage>
        <taxon>Bacteria</taxon>
        <taxon>Bacillati</taxon>
        <taxon>Actinomycetota</taxon>
        <taxon>Actinomycetes</taxon>
        <taxon>Micrococcales</taxon>
        <taxon>Dermatophilaceae</taxon>
        <taxon>Mobilicoccus</taxon>
    </lineage>
</organism>
<keyword evidence="4 9" id="KW-0812">Transmembrane</keyword>
<evidence type="ECO:0000256" key="4">
    <source>
        <dbReference type="ARBA" id="ARBA00022692"/>
    </source>
</evidence>
<evidence type="ECO:0000256" key="3">
    <source>
        <dbReference type="ARBA" id="ARBA00022475"/>
    </source>
</evidence>
<dbReference type="InterPro" id="IPR036019">
    <property type="entry name" value="MscL_channel"/>
</dbReference>
<dbReference type="PANTHER" id="PTHR30266">
    <property type="entry name" value="MECHANOSENSITIVE CHANNEL MSCL"/>
    <property type="match status" value="1"/>
</dbReference>
<dbReference type="InterPro" id="IPR001185">
    <property type="entry name" value="MS_channel"/>
</dbReference>
<dbReference type="Proteomes" id="UP000004367">
    <property type="component" value="Unassembled WGS sequence"/>
</dbReference>